<comment type="similarity">
    <text evidence="3">Belongs to the isocitrate and isopropylmalate dehydrogenases family.</text>
</comment>
<dbReference type="InterPro" id="IPR024084">
    <property type="entry name" value="IsoPropMal-DH-like_dom"/>
</dbReference>
<accession>A0ABS5PJP2</accession>
<dbReference type="RefSeq" id="WP_213234847.1">
    <property type="nucleotide sequence ID" value="NZ_JAHBCL010000001.1"/>
</dbReference>
<dbReference type="Pfam" id="PF00180">
    <property type="entry name" value="Iso_dh"/>
    <property type="match status" value="1"/>
</dbReference>
<comment type="cofactor">
    <cofactor evidence="1">
        <name>Mn(2+)</name>
        <dbReference type="ChEBI" id="CHEBI:29035"/>
    </cofactor>
</comment>
<dbReference type="GO" id="GO:0009027">
    <property type="term" value="F:tartrate dehydrogenase activity"/>
    <property type="evidence" value="ECO:0007669"/>
    <property type="project" value="UniProtKB-EC"/>
</dbReference>
<evidence type="ECO:0000256" key="8">
    <source>
        <dbReference type="ARBA" id="ARBA00023211"/>
    </source>
</evidence>
<evidence type="ECO:0000256" key="4">
    <source>
        <dbReference type="ARBA" id="ARBA00013126"/>
    </source>
</evidence>
<evidence type="ECO:0000313" key="11">
    <source>
        <dbReference type="EMBL" id="MBS7525057.1"/>
    </source>
</evidence>
<sequence length="356" mass="39212">MKHFKLAVIAGDGIGTEVMDEGIKVLKYYLEKTGYATVSFDYFPWGCEYYHKTGEMMPENGLEILKDYDSILLGAVGYPGVPDHISLRDLLLKIRQGFDQAVNLRPIKLLNGAPCPLKFKTPEMIDFVVIRENVEGEYAGNGYFENRGTDAEVAYQTGVFTRKNTDRIMRYAFDLAQKSEKGKKLTSVTKSNALNYSMVFWDERFKAIAADYPGVKTENNHVDAISMYFIQRPESFDVVVASNLFGDIITDLGAALQGGLGFAASANLNIEGTYPSMFEPVHGSAPEIAGKQVANPMAMIWTVKLLLDHLLPAYKHDSIVDAIEKTLVDAKTLTPDLGGTAKTAAVGDAICQALTF</sequence>
<keyword evidence="7" id="KW-0520">NAD</keyword>
<evidence type="ECO:0000256" key="3">
    <source>
        <dbReference type="ARBA" id="ARBA00007769"/>
    </source>
</evidence>
<dbReference type="NCBIfam" id="TIGR02089">
    <property type="entry name" value="TTC"/>
    <property type="match status" value="1"/>
</dbReference>
<organism evidence="11 12">
    <name type="scientific">Fusibacter paucivorans</name>
    <dbReference type="NCBI Taxonomy" id="76009"/>
    <lineage>
        <taxon>Bacteria</taxon>
        <taxon>Bacillati</taxon>
        <taxon>Bacillota</taxon>
        <taxon>Clostridia</taxon>
        <taxon>Eubacteriales</taxon>
        <taxon>Eubacteriales Family XII. Incertae Sedis</taxon>
        <taxon>Fusibacter</taxon>
    </lineage>
</organism>
<evidence type="ECO:0000256" key="9">
    <source>
        <dbReference type="ARBA" id="ARBA00049301"/>
    </source>
</evidence>
<proteinExistence type="inferred from homology"/>
<protein>
    <recommendedName>
        <fullName evidence="4">D-malate dehydrogenase (decarboxylating)</fullName>
        <ecNumber evidence="4">1.1.1.83</ecNumber>
    </recommendedName>
</protein>
<dbReference type="InterPro" id="IPR019818">
    <property type="entry name" value="IsoCit/isopropylmalate_DH_CS"/>
</dbReference>
<comment type="caution">
    <text evidence="11">The sequence shown here is derived from an EMBL/GenBank/DDBJ whole genome shotgun (WGS) entry which is preliminary data.</text>
</comment>
<keyword evidence="6 11" id="KW-0560">Oxidoreductase</keyword>
<gene>
    <name evidence="11" type="ORF">KHM83_00050</name>
</gene>
<evidence type="ECO:0000259" key="10">
    <source>
        <dbReference type="SMART" id="SM01329"/>
    </source>
</evidence>
<evidence type="ECO:0000256" key="7">
    <source>
        <dbReference type="ARBA" id="ARBA00023027"/>
    </source>
</evidence>
<keyword evidence="5" id="KW-0479">Metal-binding</keyword>
<dbReference type="PROSITE" id="PS00470">
    <property type="entry name" value="IDH_IMDH"/>
    <property type="match status" value="1"/>
</dbReference>
<dbReference type="Proteomes" id="UP000746471">
    <property type="component" value="Unassembled WGS sequence"/>
</dbReference>
<dbReference type="Gene3D" id="3.40.718.10">
    <property type="entry name" value="Isopropylmalate Dehydrogenase"/>
    <property type="match status" value="1"/>
</dbReference>
<dbReference type="PANTHER" id="PTHR43275:SF1">
    <property type="entry name" value="D-MALATE DEHYDROGENASE [DECARBOXYLATING]"/>
    <property type="match status" value="1"/>
</dbReference>
<dbReference type="EMBL" id="JAHBCL010000001">
    <property type="protein sequence ID" value="MBS7525057.1"/>
    <property type="molecule type" value="Genomic_DNA"/>
</dbReference>
<dbReference type="SUPFAM" id="SSF53659">
    <property type="entry name" value="Isocitrate/Isopropylmalate dehydrogenase-like"/>
    <property type="match status" value="1"/>
</dbReference>
<evidence type="ECO:0000256" key="2">
    <source>
        <dbReference type="ARBA" id="ARBA00001946"/>
    </source>
</evidence>
<dbReference type="PANTHER" id="PTHR43275">
    <property type="entry name" value="D-MALATE DEHYDROGENASE [DECARBOXYLATING]"/>
    <property type="match status" value="1"/>
</dbReference>
<comment type="catalytic activity">
    <reaction evidence="9">
        <text>(R)-malate + NAD(+) = pyruvate + CO2 + NADH</text>
        <dbReference type="Rhea" id="RHEA:18365"/>
        <dbReference type="ChEBI" id="CHEBI:15361"/>
        <dbReference type="ChEBI" id="CHEBI:15588"/>
        <dbReference type="ChEBI" id="CHEBI:16526"/>
        <dbReference type="ChEBI" id="CHEBI:57540"/>
        <dbReference type="ChEBI" id="CHEBI:57945"/>
        <dbReference type="EC" id="1.1.1.83"/>
    </reaction>
</comment>
<feature type="domain" description="Isopropylmalate dehydrogenase-like" evidence="10">
    <location>
        <begin position="5"/>
        <end position="350"/>
    </location>
</feature>
<evidence type="ECO:0000256" key="5">
    <source>
        <dbReference type="ARBA" id="ARBA00022723"/>
    </source>
</evidence>
<evidence type="ECO:0000256" key="6">
    <source>
        <dbReference type="ARBA" id="ARBA00023002"/>
    </source>
</evidence>
<keyword evidence="12" id="KW-1185">Reference proteome</keyword>
<keyword evidence="8" id="KW-0464">Manganese</keyword>
<name>A0ABS5PJP2_9FIRM</name>
<evidence type="ECO:0000256" key="1">
    <source>
        <dbReference type="ARBA" id="ARBA00001936"/>
    </source>
</evidence>
<comment type="cofactor">
    <cofactor evidence="2">
        <name>Mg(2+)</name>
        <dbReference type="ChEBI" id="CHEBI:18420"/>
    </cofactor>
</comment>
<evidence type="ECO:0000313" key="12">
    <source>
        <dbReference type="Proteomes" id="UP000746471"/>
    </source>
</evidence>
<dbReference type="InterPro" id="IPR050501">
    <property type="entry name" value="ICDH/IPMDH"/>
</dbReference>
<dbReference type="InterPro" id="IPR011829">
    <property type="entry name" value="TTC_DH"/>
</dbReference>
<dbReference type="EC" id="1.1.1.83" evidence="4"/>
<reference evidence="11 12" key="1">
    <citation type="submission" date="2021-05" db="EMBL/GenBank/DDBJ databases">
        <title>Fusibacter ferrireducens sp. nov., an anaerobic, sulfur- and Fe-reducing bacterium isolated from the mangrove sediment.</title>
        <authorList>
            <person name="Qiu D."/>
        </authorList>
    </citation>
    <scope>NUCLEOTIDE SEQUENCE [LARGE SCALE GENOMIC DNA]</scope>
    <source>
        <strain evidence="11 12">DSM 12116</strain>
    </source>
</reference>
<dbReference type="SMART" id="SM01329">
    <property type="entry name" value="Iso_dh"/>
    <property type="match status" value="1"/>
</dbReference>